<evidence type="ECO:0000313" key="1">
    <source>
        <dbReference type="EMBL" id="OGY34675.1"/>
    </source>
</evidence>
<dbReference type="EMBL" id="MHHR01000011">
    <property type="protein sequence ID" value="OGY34675.1"/>
    <property type="molecule type" value="Genomic_DNA"/>
</dbReference>
<gene>
    <name evidence="1" type="ORF">A3D99_05035</name>
</gene>
<reference evidence="1 2" key="1">
    <citation type="journal article" date="2016" name="Nat. Commun.">
        <title>Thousands of microbial genomes shed light on interconnected biogeochemical processes in an aquifer system.</title>
        <authorList>
            <person name="Anantharaman K."/>
            <person name="Brown C.T."/>
            <person name="Hug L.A."/>
            <person name="Sharon I."/>
            <person name="Castelle C.J."/>
            <person name="Probst A.J."/>
            <person name="Thomas B.C."/>
            <person name="Singh A."/>
            <person name="Wilkins M.J."/>
            <person name="Karaoz U."/>
            <person name="Brodie E.L."/>
            <person name="Williams K.H."/>
            <person name="Hubbard S.S."/>
            <person name="Banfield J.F."/>
        </authorList>
    </citation>
    <scope>NUCLEOTIDE SEQUENCE [LARGE SCALE GENOMIC DNA]</scope>
</reference>
<evidence type="ECO:0000313" key="2">
    <source>
        <dbReference type="Proteomes" id="UP000177528"/>
    </source>
</evidence>
<sequence>MQGIERGYLNASIRAVLSANANLLEASVEEALSHAQLYGKPDTLGLDAWPEITIMDSLALFDANAIVITEERSAAIPKYSNGTDPRNVRTFFISDPTDRSLQFSKFLETAPDKKITVGKMVHSPEAYQAWEASFGAPVTVTGAFSAITCVRGAVPICSVKVNYITQTLFVACSAGIFEFALPSHTEASYGRLKIEDVRDGGKKVLFVKHRDTGGEGSKRFVTFLGKSGYAENFRSSRLVRDEDRERLLAYGNPGGPSRVLYLTDLLPQNEPIGFILANGEKVGEWVHWIPYVTHAKVPGDDSEPALLMFEIHQDCPQTKDGVLMATPPSYSVFREMPDGKMVLDVAHFAKFENPSRLRSTLLVCPSSNRAMTPIMRQYGYRQIVF</sequence>
<dbReference type="Proteomes" id="UP000177528">
    <property type="component" value="Unassembled WGS sequence"/>
</dbReference>
<protein>
    <submittedName>
        <fullName evidence="1">Uncharacterized protein</fullName>
    </submittedName>
</protein>
<accession>A0A1G1X3S7</accession>
<name>A0A1G1X3S7_9BACT</name>
<comment type="caution">
    <text evidence="1">The sequence shown here is derived from an EMBL/GenBank/DDBJ whole genome shotgun (WGS) entry which is preliminary data.</text>
</comment>
<proteinExistence type="predicted"/>
<dbReference type="AlphaFoldDB" id="A0A1G1X3S7"/>
<organism evidence="1 2">
    <name type="scientific">Candidatus Andersenbacteria bacterium RIFCSPHIGHO2_12_FULL_45_11</name>
    <dbReference type="NCBI Taxonomy" id="1797281"/>
    <lineage>
        <taxon>Bacteria</taxon>
        <taxon>Candidatus Anderseniibacteriota</taxon>
    </lineage>
</organism>